<dbReference type="SUPFAM" id="SSF52343">
    <property type="entry name" value="Ferredoxin reductase-like, C-terminal NADP-linked domain"/>
    <property type="match status" value="1"/>
</dbReference>
<evidence type="ECO:0000256" key="5">
    <source>
        <dbReference type="SAM" id="Phobius"/>
    </source>
</evidence>
<evidence type="ECO:0000256" key="4">
    <source>
        <dbReference type="ARBA" id="ARBA00023004"/>
    </source>
</evidence>
<dbReference type="PANTHER" id="PTHR43644:SF1">
    <property type="entry name" value="NAD(P)H-FLAVIN REDUCTASE"/>
    <property type="match status" value="1"/>
</dbReference>
<keyword evidence="1" id="KW-0813">Transport</keyword>
<protein>
    <submittedName>
        <fullName evidence="8">Na+-translocating NADH-quinone reductase subunit F</fullName>
    </submittedName>
</protein>
<dbReference type="GO" id="GO:0051536">
    <property type="term" value="F:iron-sulfur cluster binding"/>
    <property type="evidence" value="ECO:0007669"/>
    <property type="project" value="InterPro"/>
</dbReference>
<dbReference type="Gene3D" id="3.40.50.80">
    <property type="entry name" value="Nucleotide-binding domain of ferredoxin-NADP reductase (FNR) module"/>
    <property type="match status" value="1"/>
</dbReference>
<keyword evidence="2" id="KW-0285">Flavoprotein</keyword>
<dbReference type="PANTHER" id="PTHR43644">
    <property type="entry name" value="NA(+)-TRANSLOCATING NADH-QUINONE REDUCTASE SUBUNIT"/>
    <property type="match status" value="1"/>
</dbReference>
<gene>
    <name evidence="8" type="ORF">LEN_2479</name>
</gene>
<dbReference type="SUPFAM" id="SSF54292">
    <property type="entry name" value="2Fe-2S ferredoxin-like"/>
    <property type="match status" value="1"/>
</dbReference>
<dbReference type="PROSITE" id="PS51085">
    <property type="entry name" value="2FE2S_FER_2"/>
    <property type="match status" value="1"/>
</dbReference>
<accession>A0AAU9ATI0</accession>
<dbReference type="InterPro" id="IPR036010">
    <property type="entry name" value="2Fe-2S_ferredoxin-like_sf"/>
</dbReference>
<dbReference type="GO" id="GO:0016491">
    <property type="term" value="F:oxidoreductase activity"/>
    <property type="evidence" value="ECO:0007669"/>
    <property type="project" value="InterPro"/>
</dbReference>
<keyword evidence="5" id="KW-1133">Transmembrane helix</keyword>
<dbReference type="CDD" id="cd00207">
    <property type="entry name" value="fer2"/>
    <property type="match status" value="1"/>
</dbReference>
<feature type="transmembrane region" description="Helical" evidence="5">
    <location>
        <begin position="197"/>
        <end position="222"/>
    </location>
</feature>
<evidence type="ECO:0000259" key="7">
    <source>
        <dbReference type="PROSITE" id="PS51384"/>
    </source>
</evidence>
<feature type="domain" description="FAD-binding FR-type" evidence="7">
    <location>
        <begin position="333"/>
        <end position="473"/>
    </location>
</feature>
<dbReference type="Pfam" id="PF00111">
    <property type="entry name" value="Fer2"/>
    <property type="match status" value="1"/>
</dbReference>
<proteinExistence type="predicted"/>
<name>A0AAU9ATI0_LYSEN</name>
<dbReference type="AlphaFoldDB" id="A0AAU9ATI0"/>
<keyword evidence="4" id="KW-0408">Iron</keyword>
<evidence type="ECO:0000256" key="1">
    <source>
        <dbReference type="ARBA" id="ARBA00022448"/>
    </source>
</evidence>
<keyword evidence="5" id="KW-0812">Transmembrane</keyword>
<dbReference type="PROSITE" id="PS51384">
    <property type="entry name" value="FAD_FR"/>
    <property type="match status" value="1"/>
</dbReference>
<dbReference type="InterPro" id="IPR008333">
    <property type="entry name" value="Cbr1-like_FAD-bd_dom"/>
</dbReference>
<dbReference type="InterPro" id="IPR017938">
    <property type="entry name" value="Riboflavin_synthase-like_b-brl"/>
</dbReference>
<reference evidence="8 9" key="1">
    <citation type="journal article" date="2017" name="DNA Res.">
        <title>Complete genome sequence and expression profile of the commercial lytic enzyme producer Lysobacter enzymogenes M497-1.</title>
        <authorList>
            <person name="Takami H."/>
            <person name="Toyoda A."/>
            <person name="Uchiyama I."/>
            <person name="Itoh T."/>
            <person name="Takaki Y."/>
            <person name="Arai W."/>
            <person name="Nishi S."/>
            <person name="Kawai M."/>
            <person name="Shinya K."/>
            <person name="Ikeda H."/>
        </authorList>
    </citation>
    <scope>NUCLEOTIDE SEQUENCE [LARGE SCALE GENOMIC DNA]</scope>
    <source>
        <strain evidence="8 9">M497-1</strain>
    </source>
</reference>
<dbReference type="InterPro" id="IPR039261">
    <property type="entry name" value="FNR_nucleotide-bd"/>
</dbReference>
<evidence type="ECO:0000256" key="3">
    <source>
        <dbReference type="ARBA" id="ARBA00022827"/>
    </source>
</evidence>
<dbReference type="InterPro" id="IPR001433">
    <property type="entry name" value="OxRdtase_FAD/NAD-bd"/>
</dbReference>
<keyword evidence="5" id="KW-0472">Membrane</keyword>
<evidence type="ECO:0000313" key="9">
    <source>
        <dbReference type="Proteomes" id="UP000218824"/>
    </source>
</evidence>
<keyword evidence="3" id="KW-0274">FAD</keyword>
<dbReference type="KEGG" id="lem:LEN_2479"/>
<dbReference type="InterPro" id="IPR012675">
    <property type="entry name" value="Beta-grasp_dom_sf"/>
</dbReference>
<dbReference type="Gene3D" id="2.40.30.10">
    <property type="entry name" value="Translation factors"/>
    <property type="match status" value="1"/>
</dbReference>
<dbReference type="Pfam" id="PF00175">
    <property type="entry name" value="NAD_binding_1"/>
    <property type="match status" value="1"/>
</dbReference>
<dbReference type="InterPro" id="IPR017927">
    <property type="entry name" value="FAD-bd_FR_type"/>
</dbReference>
<evidence type="ECO:0000313" key="8">
    <source>
        <dbReference type="EMBL" id="BAV97966.1"/>
    </source>
</evidence>
<dbReference type="Pfam" id="PF00970">
    <property type="entry name" value="FAD_binding_6"/>
    <property type="match status" value="1"/>
</dbReference>
<sequence>MTPWMRRIHKWLGLAIGLQFVLWMASGLVMSLLSHDKVQGHEFRVHAPAERAWPADTVPAQAVLKRAASAQSIASAWLLDQPVYRVADGDGQRLFDARDGRPLTIDRALARALAVASYSGPGQAQAPVLLDWTQEARTHEGRSWRVDFDDADSTTVYLSAQTGEVLAHRNSTWRVFDVFWMLHIMDYASRSNFNNPLVVGAGIGGLWLALTGMWLLVASFHLREFVPERWRRSRELTVYAANGGKLRTVKSAAGDSVYVALARNDLQLPSNCGGGQSCGLCEVRYRGASPPPPTAADRAHLSQGKLKLGYRLACNLPLEEGMEIEVAGGPNLWTEHDATVERVVAVAPFLREIVLKPRHAPGPEYQPGAYLQVHVPDYEFPRERIAQPDEHRGDWEALDLPDSLCNREAARRSYSLSLPVDRADGRLHLLVRFSPGRQDRKRQAPGRGSTYLYSLQPGDRIRFSGPFGDFAVRANAREKIFIGGGAGMAPLRAMIHSLLDRGATERIHYWYGTRTARDAPYMDEMATLSRDNANFSWHPVVSEAAECGDALLRGLVHEAVHEHLLKEHASLLDCDFYLCGPPAMLAATRQLLQRLGVPEAQVAFDDFKI</sequence>
<evidence type="ECO:0000256" key="2">
    <source>
        <dbReference type="ARBA" id="ARBA00022630"/>
    </source>
</evidence>
<evidence type="ECO:0000259" key="6">
    <source>
        <dbReference type="PROSITE" id="PS51085"/>
    </source>
</evidence>
<feature type="domain" description="2Fe-2S ferredoxin-type" evidence="6">
    <location>
        <begin position="234"/>
        <end position="330"/>
    </location>
</feature>
<dbReference type="Proteomes" id="UP000218824">
    <property type="component" value="Chromosome"/>
</dbReference>
<dbReference type="SUPFAM" id="SSF63380">
    <property type="entry name" value="Riboflavin synthase domain-like"/>
    <property type="match status" value="1"/>
</dbReference>
<dbReference type="EMBL" id="AP014940">
    <property type="protein sequence ID" value="BAV97966.1"/>
    <property type="molecule type" value="Genomic_DNA"/>
</dbReference>
<dbReference type="InterPro" id="IPR001041">
    <property type="entry name" value="2Fe-2S_ferredoxin-type"/>
</dbReference>
<organism evidence="8 9">
    <name type="scientific">Lysobacter enzymogenes</name>
    <dbReference type="NCBI Taxonomy" id="69"/>
    <lineage>
        <taxon>Bacteria</taxon>
        <taxon>Pseudomonadati</taxon>
        <taxon>Pseudomonadota</taxon>
        <taxon>Gammaproteobacteria</taxon>
        <taxon>Lysobacterales</taxon>
        <taxon>Lysobacteraceae</taxon>
        <taxon>Lysobacter</taxon>
    </lineage>
</organism>
<dbReference type="Gene3D" id="3.10.20.30">
    <property type="match status" value="1"/>
</dbReference>